<dbReference type="AlphaFoldDB" id="Q8BHT3"/>
<reference evidence="2" key="2">
    <citation type="journal article" date="2000" name="Genome Res.">
        <title>Normalization and subtraction of cap-trapper-selected cDNAs to prepare full-length cDNA libraries for rapid discovery of new genes.</title>
        <authorList>
            <person name="Carninci P."/>
            <person name="Shibata Y."/>
            <person name="Hayatsu N."/>
            <person name="Sugahara Y."/>
            <person name="Shibata K."/>
            <person name="Itoh M."/>
            <person name="Konno H."/>
            <person name="Okazaki Y."/>
            <person name="Muramatsu M."/>
            <person name="Hayashizaki Y."/>
        </authorList>
    </citation>
    <scope>NUCLEOTIDE SEQUENCE</scope>
    <source>
        <strain evidence="2">C57BL/6J</strain>
        <tissue evidence="2">Brain</tissue>
    </source>
</reference>
<reference evidence="2" key="7">
    <citation type="journal article" date="2005" name="Science">
        <title>The Transcriptional Landscape of the Mammalian Genome.</title>
        <authorList>
            <consortium name="The FANTOM Consortium"/>
            <consortium name="Riken Genome Exploration Research Group and Genome Science Group (Genome Network Project Core Group)"/>
        </authorList>
    </citation>
    <scope>NUCLEOTIDE SEQUENCE</scope>
    <source>
        <strain evidence="2">C57BL/6J</strain>
        <tissue evidence="2">Brain</tissue>
    </source>
</reference>
<name>Q8BHT3_MOUSE</name>
<dbReference type="MGI" id="MGI:1924360">
    <property type="gene designation" value="Gpbp1l1"/>
</dbReference>
<evidence type="ECO:0000256" key="1">
    <source>
        <dbReference type="SAM" id="Phobius"/>
    </source>
</evidence>
<dbReference type="AGR" id="MGI:1924360"/>
<reference evidence="2" key="4">
    <citation type="journal article" date="2001" name="Nature">
        <title>Functional annotation of a full-length mouse cDNA collection.</title>
        <authorList>
            <consortium name="The RIKEN Genome Exploration Research Group Phase II Team and the FANTOM Consortium"/>
        </authorList>
    </citation>
    <scope>NUCLEOTIDE SEQUENCE</scope>
    <source>
        <strain evidence="2">C57BL/6J</strain>
        <tissue evidence="2">Brain</tissue>
    </source>
</reference>
<protein>
    <submittedName>
        <fullName evidence="2">Uncharacterized protein</fullName>
    </submittedName>
</protein>
<keyword evidence="1" id="KW-0812">Transmembrane</keyword>
<evidence type="ECO:0000313" key="3">
    <source>
        <dbReference type="MGI" id="MGI:1924360"/>
    </source>
</evidence>
<reference evidence="2" key="6">
    <citation type="submission" date="2002-04" db="EMBL/GenBank/DDBJ databases">
        <authorList>
            <person name="Adachi J."/>
            <person name="Aizawa K."/>
            <person name="Akimura T."/>
            <person name="Arakawa T."/>
            <person name="Bono H."/>
            <person name="Carninci P."/>
            <person name="Fukuda S."/>
            <person name="Furuno M."/>
            <person name="Hanagaki T."/>
            <person name="Hara A."/>
            <person name="Hashizume W."/>
            <person name="Hayashida K."/>
            <person name="Hayatsu N."/>
            <person name="Hiramoto K."/>
            <person name="Hiraoka T."/>
            <person name="Hirozane T."/>
            <person name="Hori F."/>
            <person name="Imotani K."/>
            <person name="Ishii Y."/>
            <person name="Itoh M."/>
            <person name="Kagawa I."/>
            <person name="Kasukawa T."/>
            <person name="Katoh H."/>
            <person name="Kawai J."/>
            <person name="Kojima Y."/>
            <person name="Kondo S."/>
            <person name="Konno H."/>
            <person name="Kouda M."/>
            <person name="Koya S."/>
            <person name="Kurihara C."/>
            <person name="Matsuyama T."/>
            <person name="Miyazaki A."/>
            <person name="Murata M."/>
            <person name="Nakamura M."/>
            <person name="Nishi K."/>
            <person name="Nomura K."/>
            <person name="Numazaki R."/>
            <person name="Ohno M."/>
            <person name="Ohsato N."/>
            <person name="Okazaki Y."/>
            <person name="Saito R."/>
            <person name="Saitoh H."/>
            <person name="Sakai C."/>
            <person name="Sakai K."/>
            <person name="Sakazume N."/>
            <person name="Sano H."/>
            <person name="Sasaki D."/>
            <person name="Shibata K."/>
            <person name="Shinagawa A."/>
            <person name="Shiraki T."/>
            <person name="Sogabe Y."/>
            <person name="Tagami M."/>
            <person name="Tagawa A."/>
            <person name="Takahashi F."/>
            <person name="Takaku-Akahira S."/>
            <person name="Takeda Y."/>
            <person name="Tanaka T."/>
            <person name="Tomaru A."/>
            <person name="Toya T."/>
            <person name="Yasunishi A."/>
            <person name="Muramatsu M."/>
            <person name="Hayashizaki Y."/>
        </authorList>
    </citation>
    <scope>NUCLEOTIDE SEQUENCE</scope>
    <source>
        <strain evidence="2">C57BL/6J</strain>
        <tissue evidence="2">Brain</tissue>
    </source>
</reference>
<keyword evidence="1" id="KW-0472">Membrane</keyword>
<keyword evidence="1" id="KW-1133">Transmembrane helix</keyword>
<gene>
    <name evidence="3" type="primary">Gpbp1l1</name>
</gene>
<dbReference type="EMBL" id="AK090275">
    <property type="protein sequence ID" value="BAC41154.1"/>
    <property type="molecule type" value="mRNA"/>
</dbReference>
<sequence length="100" mass="11986">MYIYMYKNPMTKEIKFKIQITQCLLFHHTTCYIFDILLNWLDLIIIIGSFYGDGYFEKFSSNKLFVSTIYIPSFLAFFESRSWQTESALQTCWDPFWSVG</sequence>
<accession>Q8BHT3</accession>
<organism evidence="2">
    <name type="scientific">Mus musculus</name>
    <name type="common">Mouse</name>
    <dbReference type="NCBI Taxonomy" id="10090"/>
    <lineage>
        <taxon>Eukaryota</taxon>
        <taxon>Metazoa</taxon>
        <taxon>Chordata</taxon>
        <taxon>Craniata</taxon>
        <taxon>Vertebrata</taxon>
        <taxon>Euteleostomi</taxon>
        <taxon>Mammalia</taxon>
        <taxon>Eutheria</taxon>
        <taxon>Euarchontoglires</taxon>
        <taxon>Glires</taxon>
        <taxon>Rodentia</taxon>
        <taxon>Myomorpha</taxon>
        <taxon>Muroidea</taxon>
        <taxon>Muridae</taxon>
        <taxon>Murinae</taxon>
        <taxon>Mus</taxon>
        <taxon>Mus</taxon>
    </lineage>
</organism>
<proteinExistence type="evidence at transcript level"/>
<evidence type="ECO:0000313" key="2">
    <source>
        <dbReference type="EMBL" id="BAC41154.1"/>
    </source>
</evidence>
<reference evidence="2" key="5">
    <citation type="journal article" date="2002" name="Nature">
        <title>Analysis of the mouse transcriptome based on functional annotation of 60,770 full-length cDNAs.</title>
        <authorList>
            <consortium name="The FANTOM Consortium and the RIKEN Genome Exploration Research Group Phase I and II Team"/>
        </authorList>
    </citation>
    <scope>NUCLEOTIDE SEQUENCE</scope>
    <source>
        <strain evidence="2">C57BL/6J</strain>
        <tissue evidence="2">Brain</tissue>
    </source>
</reference>
<reference evidence="2" key="1">
    <citation type="journal article" date="1999" name="Methods Enzymol.">
        <title>High-efficiency full-length cDNA cloning.</title>
        <authorList>
            <person name="Carninci P."/>
            <person name="Hayashizaki Y."/>
        </authorList>
    </citation>
    <scope>NUCLEOTIDE SEQUENCE</scope>
    <source>
        <strain evidence="2">C57BL/6J</strain>
        <tissue evidence="2">Brain</tissue>
    </source>
</reference>
<reference evidence="2" key="3">
    <citation type="journal article" date="2000" name="Genome Res.">
        <title>RIKEN integrated sequence analysis (RISA) system--384-format sequencing pipeline with 384 multicapillary sequencer.</title>
        <authorList>
            <person name="Shibata K."/>
            <person name="Itoh M."/>
            <person name="Aizawa K."/>
            <person name="Nagaoka S."/>
            <person name="Sasaki N."/>
            <person name="Carninci P."/>
            <person name="Konno H."/>
            <person name="Akiyama J."/>
            <person name="Nishi K."/>
            <person name="Kitsunai T."/>
            <person name="Tashiro H."/>
            <person name="Itoh M."/>
            <person name="Sumi N."/>
            <person name="Ishii Y."/>
            <person name="Nakamura S."/>
            <person name="Hazama M."/>
            <person name="Nishine T."/>
            <person name="Harada A."/>
            <person name="Yamamoto R."/>
            <person name="Matsumoto H."/>
            <person name="Sakaguchi S."/>
            <person name="Ikegami T."/>
            <person name="Kashiwagi K."/>
            <person name="Fujiwake S."/>
            <person name="Inoue K."/>
            <person name="Togawa Y."/>
            <person name="Izawa M."/>
            <person name="Ohara E."/>
            <person name="Watahiki M."/>
            <person name="Yoneda Y."/>
            <person name="Ishikawa T."/>
            <person name="Ozawa K."/>
            <person name="Tanaka T."/>
            <person name="Matsuura S."/>
            <person name="Kawai J."/>
            <person name="Okazaki Y."/>
            <person name="Muramatsu M."/>
            <person name="Inoue Y."/>
            <person name="Kira A."/>
            <person name="Hayashizaki Y."/>
        </authorList>
    </citation>
    <scope>NUCLEOTIDE SEQUENCE</scope>
    <source>
        <strain evidence="2">C57BL/6J</strain>
        <tissue evidence="2">Brain</tissue>
    </source>
</reference>
<reference evidence="2" key="8">
    <citation type="journal article" date="2005" name="Science">
        <title>Antisense Transcription in the Mammalian Transcriptome.</title>
        <authorList>
            <consortium name="RIKEN Genome Exploration Research Group and Genome Science Group (Genome Network Project Core Group) and the FANTOM Consortium"/>
        </authorList>
    </citation>
    <scope>NUCLEOTIDE SEQUENCE</scope>
    <source>
        <strain evidence="2">C57BL/6J</strain>
        <tissue evidence="2">Brain</tissue>
    </source>
</reference>
<feature type="transmembrane region" description="Helical" evidence="1">
    <location>
        <begin position="32"/>
        <end position="52"/>
    </location>
</feature>